<dbReference type="Gene3D" id="1.20.200.10">
    <property type="entry name" value="Fumarase/aspartase (Central domain)"/>
    <property type="match status" value="1"/>
</dbReference>
<dbReference type="Pfam" id="PF00221">
    <property type="entry name" value="Lyase_aromatic"/>
    <property type="match status" value="1"/>
</dbReference>
<protein>
    <recommendedName>
        <fullName evidence="5">Histidine ammonia-lyase</fullName>
    </recommendedName>
</protein>
<sequence>MTETTGTPEMTPPLVVKLEIQDERAPLTVDEKEHAATFTSPHLHQIVVGARWLTIEDVLAVAERGAAVRLNQDATFQDRIERGANYLRTCLAGGATVYGVNTGYGDACEVGVSSALMGALPLQLTRFLGCGMGEHLDAEATLAVMVARLTSLAYGYSGVRWELLEKLMQLINERVLPRIPAEGSVGASGDLIPLSYVAAALVGEREVVHHGKQCAASDVLAKLGIAPLVLAPKEGLALVNGTAVMTGLACLAWRRADYLTRLTCRLTALTTIALNGRSTHFDARLFKAKPHIGQGEAAAWIRMDLSGRADDSAQRVQDRYSVRCAPHVIGVARDALGWIRRDIETELNSANDNPLIDPDNECVLHGGNFYGGHIAFAMGTLQSLQTQFVCVELL</sequence>
<reference evidence="3" key="1">
    <citation type="journal article" date="2020" name="Fungal Divers.">
        <title>Resolving the Mortierellaceae phylogeny through synthesis of multi-gene phylogenetics and phylogenomics.</title>
        <authorList>
            <person name="Vandepol N."/>
            <person name="Liber J."/>
            <person name="Desiro A."/>
            <person name="Na H."/>
            <person name="Kennedy M."/>
            <person name="Barry K."/>
            <person name="Grigoriev I.V."/>
            <person name="Miller A.N."/>
            <person name="O'Donnell K."/>
            <person name="Stajich J.E."/>
            <person name="Bonito G."/>
        </authorList>
    </citation>
    <scope>NUCLEOTIDE SEQUENCE</scope>
    <source>
        <strain evidence="3">NRRL 2591</strain>
    </source>
</reference>
<gene>
    <name evidence="3" type="ORF">EC957_010658</name>
</gene>
<evidence type="ECO:0000313" key="4">
    <source>
        <dbReference type="Proteomes" id="UP000723463"/>
    </source>
</evidence>
<dbReference type="InterPro" id="IPR008948">
    <property type="entry name" value="L-Aspartase-like"/>
</dbReference>
<dbReference type="AlphaFoldDB" id="A0A9P6EUS1"/>
<dbReference type="PROSITE" id="PS00488">
    <property type="entry name" value="PAL_HISTIDASE"/>
    <property type="match status" value="1"/>
</dbReference>
<dbReference type="InterPro" id="IPR022313">
    <property type="entry name" value="Phe/His_NH3-lyase_AS"/>
</dbReference>
<keyword evidence="4" id="KW-1185">Reference proteome</keyword>
<accession>A0A9P6EUS1</accession>
<dbReference type="FunFam" id="1.10.275.10:FF:000005">
    <property type="entry name" value="Histidine ammonia-lyase"/>
    <property type="match status" value="1"/>
</dbReference>
<organism evidence="3 4">
    <name type="scientific">Mortierella hygrophila</name>
    <dbReference type="NCBI Taxonomy" id="979708"/>
    <lineage>
        <taxon>Eukaryota</taxon>
        <taxon>Fungi</taxon>
        <taxon>Fungi incertae sedis</taxon>
        <taxon>Mucoromycota</taxon>
        <taxon>Mortierellomycotina</taxon>
        <taxon>Mortierellomycetes</taxon>
        <taxon>Mortierellales</taxon>
        <taxon>Mortierellaceae</taxon>
        <taxon>Mortierella</taxon>
    </lineage>
</organism>
<proteinExistence type="inferred from homology"/>
<dbReference type="SUPFAM" id="SSF48557">
    <property type="entry name" value="L-aspartase-like"/>
    <property type="match status" value="1"/>
</dbReference>
<dbReference type="EMBL" id="JAAAXW010000686">
    <property type="protein sequence ID" value="KAF9536492.1"/>
    <property type="molecule type" value="Genomic_DNA"/>
</dbReference>
<evidence type="ECO:0008006" key="5">
    <source>
        <dbReference type="Google" id="ProtNLM"/>
    </source>
</evidence>
<evidence type="ECO:0000313" key="3">
    <source>
        <dbReference type="EMBL" id="KAF9536492.1"/>
    </source>
</evidence>
<keyword evidence="2" id="KW-0456">Lyase</keyword>
<dbReference type="GO" id="GO:0016841">
    <property type="term" value="F:ammonia-lyase activity"/>
    <property type="evidence" value="ECO:0007669"/>
    <property type="project" value="InterPro"/>
</dbReference>
<dbReference type="Proteomes" id="UP000723463">
    <property type="component" value="Unassembled WGS sequence"/>
</dbReference>
<name>A0A9P6EUS1_9FUNG</name>
<dbReference type="InterPro" id="IPR001106">
    <property type="entry name" value="Aromatic_Lyase"/>
</dbReference>
<dbReference type="Gene3D" id="1.10.275.10">
    <property type="entry name" value="Fumarase/aspartase (N-terminal domain)"/>
    <property type="match status" value="1"/>
</dbReference>
<dbReference type="InterPro" id="IPR024083">
    <property type="entry name" value="Fumarase/histidase_N"/>
</dbReference>
<comment type="similarity">
    <text evidence="1">Belongs to the PAL/histidase family.</text>
</comment>
<evidence type="ECO:0000256" key="1">
    <source>
        <dbReference type="ARBA" id="ARBA00007238"/>
    </source>
</evidence>
<dbReference type="CDD" id="cd00332">
    <property type="entry name" value="PAL-HAL"/>
    <property type="match status" value="1"/>
</dbReference>
<evidence type="ECO:0000256" key="2">
    <source>
        <dbReference type="ARBA" id="ARBA00023239"/>
    </source>
</evidence>
<comment type="caution">
    <text evidence="3">The sequence shown here is derived from an EMBL/GenBank/DDBJ whole genome shotgun (WGS) entry which is preliminary data.</text>
</comment>
<dbReference type="PANTHER" id="PTHR10362">
    <property type="entry name" value="HISTIDINE AMMONIA-LYASE"/>
    <property type="match status" value="1"/>
</dbReference>